<keyword evidence="1" id="KW-0812">Transmembrane</keyword>
<keyword evidence="1" id="KW-1133">Transmembrane helix</keyword>
<dbReference type="Proteomes" id="UP001197247">
    <property type="component" value="Unassembled WGS sequence"/>
</dbReference>
<sequence>MLHHRPPRPRCTARTGAVPRRRILALIIGAGGILAIISTGLVLSLLSAVDDSGRATPAPTTHKPITLHDSTPTMTIPVGRTVGRQGVTTGYPHTPEGAVAQLAAIDVALLLQPRSHTERILRAWSLTQPSSSETWTILSAINETPASFADGHIGRALPAMARITSAPAHDRHTVCLVVHGQAAQSLGHCEAMVWDAGHWVMDPAQAPLTSSKVLIAQATSPSTNFRVLQASELW</sequence>
<evidence type="ECO:0000313" key="4">
    <source>
        <dbReference type="Proteomes" id="UP001197247"/>
    </source>
</evidence>
<accession>A0ABS5TTU6</accession>
<feature type="transmembrane region" description="Helical" evidence="1">
    <location>
        <begin position="23"/>
        <end position="46"/>
    </location>
</feature>
<comment type="caution">
    <text evidence="3">The sequence shown here is derived from an EMBL/GenBank/DDBJ whole genome shotgun (WGS) entry which is preliminary data.</text>
</comment>
<protein>
    <recommendedName>
        <fullName evidence="2">DUF8175 domain-containing protein</fullName>
    </recommendedName>
</protein>
<organism evidence="3 4">
    <name type="scientific">Kineosporia corallincola</name>
    <dbReference type="NCBI Taxonomy" id="2835133"/>
    <lineage>
        <taxon>Bacteria</taxon>
        <taxon>Bacillati</taxon>
        <taxon>Actinomycetota</taxon>
        <taxon>Actinomycetes</taxon>
        <taxon>Kineosporiales</taxon>
        <taxon>Kineosporiaceae</taxon>
        <taxon>Kineosporia</taxon>
    </lineage>
</organism>
<feature type="domain" description="DUF8175" evidence="2">
    <location>
        <begin position="52"/>
        <end position="207"/>
    </location>
</feature>
<name>A0ABS5TTU6_9ACTN</name>
<dbReference type="RefSeq" id="WP_214160743.1">
    <property type="nucleotide sequence ID" value="NZ_JAHBAY010000025.1"/>
</dbReference>
<evidence type="ECO:0000256" key="1">
    <source>
        <dbReference type="SAM" id="Phobius"/>
    </source>
</evidence>
<dbReference type="EMBL" id="JAHBAY010000025">
    <property type="protein sequence ID" value="MBT0774203.1"/>
    <property type="molecule type" value="Genomic_DNA"/>
</dbReference>
<reference evidence="3 4" key="1">
    <citation type="submission" date="2021-05" db="EMBL/GenBank/DDBJ databases">
        <title>Kineosporia and Streptomyces sp. nov. two new marine actinobacteria isolated from Coral.</title>
        <authorList>
            <person name="Buangrab K."/>
            <person name="Sutthacheep M."/>
            <person name="Yeemin T."/>
            <person name="Harunari E."/>
            <person name="Igarashi Y."/>
            <person name="Kanchanasin P."/>
            <person name="Tanasupawat S."/>
            <person name="Phongsopitanun W."/>
        </authorList>
    </citation>
    <scope>NUCLEOTIDE SEQUENCE [LARGE SCALE GENOMIC DNA]</scope>
    <source>
        <strain evidence="3 4">J2-2</strain>
    </source>
</reference>
<dbReference type="Pfam" id="PF26526">
    <property type="entry name" value="DUF8175"/>
    <property type="match status" value="1"/>
</dbReference>
<evidence type="ECO:0000259" key="2">
    <source>
        <dbReference type="Pfam" id="PF26526"/>
    </source>
</evidence>
<evidence type="ECO:0000313" key="3">
    <source>
        <dbReference type="EMBL" id="MBT0774203.1"/>
    </source>
</evidence>
<keyword evidence="4" id="KW-1185">Reference proteome</keyword>
<keyword evidence="1" id="KW-0472">Membrane</keyword>
<dbReference type="InterPro" id="IPR058488">
    <property type="entry name" value="DUF8175"/>
</dbReference>
<proteinExistence type="predicted"/>
<gene>
    <name evidence="3" type="ORF">KIH74_34985</name>
</gene>